<evidence type="ECO:0000256" key="8">
    <source>
        <dbReference type="ARBA" id="ARBA00023136"/>
    </source>
</evidence>
<dbReference type="GO" id="GO:0015220">
    <property type="term" value="F:choline transmembrane transporter activity"/>
    <property type="evidence" value="ECO:0007669"/>
    <property type="project" value="TreeGrafter"/>
</dbReference>
<evidence type="ECO:0000313" key="12">
    <source>
        <dbReference type="Proteomes" id="UP000824225"/>
    </source>
</evidence>
<evidence type="ECO:0000313" key="11">
    <source>
        <dbReference type="EMBL" id="HJA07711.1"/>
    </source>
</evidence>
<dbReference type="PANTHER" id="PTHR30561:SF6">
    <property type="entry name" value="SPERMIDINE EXPORT PROTEIN MDTI"/>
    <property type="match status" value="1"/>
</dbReference>
<dbReference type="GO" id="GO:1903711">
    <property type="term" value="P:spermidine transmembrane transport"/>
    <property type="evidence" value="ECO:0007669"/>
    <property type="project" value="TreeGrafter"/>
</dbReference>
<reference evidence="11" key="1">
    <citation type="journal article" date="2021" name="PeerJ">
        <title>Extensive microbial diversity within the chicken gut microbiome revealed by metagenomics and culture.</title>
        <authorList>
            <person name="Gilroy R."/>
            <person name="Ravi A."/>
            <person name="Getino M."/>
            <person name="Pursley I."/>
            <person name="Horton D.L."/>
            <person name="Alikhan N.F."/>
            <person name="Baker D."/>
            <person name="Gharbi K."/>
            <person name="Hall N."/>
            <person name="Watson M."/>
            <person name="Adriaenssens E.M."/>
            <person name="Foster-Nyarko E."/>
            <person name="Jarju S."/>
            <person name="Secka A."/>
            <person name="Antonio M."/>
            <person name="Oren A."/>
            <person name="Chaudhuri R.R."/>
            <person name="La Ragione R."/>
            <person name="Hildebrand F."/>
            <person name="Pallen M.J."/>
        </authorList>
    </citation>
    <scope>NUCLEOTIDE SEQUENCE</scope>
    <source>
        <strain evidence="11">CHK186-16707</strain>
    </source>
</reference>
<evidence type="ECO:0000256" key="1">
    <source>
        <dbReference type="ARBA" id="ARBA00004429"/>
    </source>
</evidence>
<keyword evidence="6 9" id="KW-0812">Transmembrane</keyword>
<dbReference type="Gene3D" id="1.10.3730.20">
    <property type="match status" value="1"/>
</dbReference>
<dbReference type="InterPro" id="IPR000390">
    <property type="entry name" value="Small_drug/metabolite_transptr"/>
</dbReference>
<evidence type="ECO:0000256" key="4">
    <source>
        <dbReference type="ARBA" id="ARBA00022475"/>
    </source>
</evidence>
<organism evidence="11 12">
    <name type="scientific">Candidatus Mailhella merdigallinarum</name>
    <dbReference type="NCBI Taxonomy" id="2838658"/>
    <lineage>
        <taxon>Bacteria</taxon>
        <taxon>Pseudomonadati</taxon>
        <taxon>Thermodesulfobacteriota</taxon>
        <taxon>Desulfovibrionia</taxon>
        <taxon>Desulfovibrionales</taxon>
        <taxon>Desulfovibrionaceae</taxon>
        <taxon>Mailhella</taxon>
    </lineage>
</organism>
<feature type="transmembrane region" description="Helical" evidence="10">
    <location>
        <begin position="92"/>
        <end position="109"/>
    </location>
</feature>
<accession>A0A9D2KKI0</accession>
<reference evidence="11" key="2">
    <citation type="submission" date="2021-04" db="EMBL/GenBank/DDBJ databases">
        <authorList>
            <person name="Gilroy R."/>
        </authorList>
    </citation>
    <scope>NUCLEOTIDE SEQUENCE</scope>
    <source>
        <strain evidence="11">CHK186-16707</strain>
    </source>
</reference>
<evidence type="ECO:0000256" key="9">
    <source>
        <dbReference type="RuleBase" id="RU003942"/>
    </source>
</evidence>
<evidence type="ECO:0000256" key="2">
    <source>
        <dbReference type="ARBA" id="ARBA00011359"/>
    </source>
</evidence>
<dbReference type="GO" id="GO:0015199">
    <property type="term" value="F:amino-acid betaine transmembrane transporter activity"/>
    <property type="evidence" value="ECO:0007669"/>
    <property type="project" value="TreeGrafter"/>
</dbReference>
<dbReference type="AlphaFoldDB" id="A0A9D2KKI0"/>
<dbReference type="GO" id="GO:0015297">
    <property type="term" value="F:antiporter activity"/>
    <property type="evidence" value="ECO:0007669"/>
    <property type="project" value="TreeGrafter"/>
</dbReference>
<dbReference type="InterPro" id="IPR045324">
    <property type="entry name" value="Small_multidrug_res"/>
</dbReference>
<evidence type="ECO:0000256" key="3">
    <source>
        <dbReference type="ARBA" id="ARBA00021114"/>
    </source>
</evidence>
<keyword evidence="5" id="KW-0997">Cell inner membrane</keyword>
<dbReference type="GO" id="GO:0031460">
    <property type="term" value="P:glycine betaine transport"/>
    <property type="evidence" value="ECO:0007669"/>
    <property type="project" value="TreeGrafter"/>
</dbReference>
<protein>
    <recommendedName>
        <fullName evidence="3">Spermidine export protein MdtI</fullName>
    </recommendedName>
</protein>
<gene>
    <name evidence="11" type="primary">mdtI</name>
    <name evidence="11" type="ORF">H9962_00755</name>
</gene>
<keyword evidence="8 10" id="KW-0472">Membrane</keyword>
<comment type="subcellular location">
    <subcellularLocation>
        <location evidence="1">Cell inner membrane</location>
        <topology evidence="1">Multi-pass membrane protein</topology>
    </subcellularLocation>
    <subcellularLocation>
        <location evidence="9">Cell membrane</location>
        <topology evidence="9">Multi-pass membrane protein</topology>
    </subcellularLocation>
</comment>
<dbReference type="SUPFAM" id="SSF103481">
    <property type="entry name" value="Multidrug resistance efflux transporter EmrE"/>
    <property type="match status" value="1"/>
</dbReference>
<comment type="similarity">
    <text evidence="9">Belongs to the drug/metabolite transporter (DMT) superfamily. Small multidrug resistance (SMR) (TC 2.A.7.1) family.</text>
</comment>
<dbReference type="InterPro" id="IPR037185">
    <property type="entry name" value="EmrE-like"/>
</dbReference>
<keyword evidence="7 10" id="KW-1133">Transmembrane helix</keyword>
<sequence length="110" mass="11482">MSSSVYPLSLLAVLVAAGLDIAANLLLARSDGFRRKLPGLGALVMVGLAFCSLSLAVRHMDLAVAYAMWGGFGILGTSVGGWILFGQRLRPAAWLGMVLLIGGMVVLHLS</sequence>
<evidence type="ECO:0000256" key="10">
    <source>
        <dbReference type="SAM" id="Phobius"/>
    </source>
</evidence>
<comment type="caution">
    <text evidence="11">The sequence shown here is derived from an EMBL/GenBank/DDBJ whole genome shotgun (WGS) entry which is preliminary data.</text>
</comment>
<feature type="transmembrane region" description="Helical" evidence="10">
    <location>
        <begin position="39"/>
        <end position="57"/>
    </location>
</feature>
<name>A0A9D2KKI0_9BACT</name>
<dbReference type="Proteomes" id="UP000824225">
    <property type="component" value="Unassembled WGS sequence"/>
</dbReference>
<comment type="subunit">
    <text evidence="2">Forms a complex with MdtJ.</text>
</comment>
<dbReference type="PANTHER" id="PTHR30561">
    <property type="entry name" value="SMR FAMILY PROTON-DEPENDENT DRUG EFFLUX TRANSPORTER SUGE"/>
    <property type="match status" value="1"/>
</dbReference>
<dbReference type="NCBIfam" id="NF007934">
    <property type="entry name" value="PRK10650.1"/>
    <property type="match status" value="1"/>
</dbReference>
<dbReference type="GO" id="GO:0005886">
    <property type="term" value="C:plasma membrane"/>
    <property type="evidence" value="ECO:0007669"/>
    <property type="project" value="UniProtKB-SubCell"/>
</dbReference>
<evidence type="ECO:0000256" key="6">
    <source>
        <dbReference type="ARBA" id="ARBA00022692"/>
    </source>
</evidence>
<feature type="transmembrane region" description="Helical" evidence="10">
    <location>
        <begin position="6"/>
        <end position="27"/>
    </location>
</feature>
<dbReference type="Pfam" id="PF00893">
    <property type="entry name" value="Multi_Drug_Res"/>
    <property type="match status" value="1"/>
</dbReference>
<evidence type="ECO:0000256" key="5">
    <source>
        <dbReference type="ARBA" id="ARBA00022519"/>
    </source>
</evidence>
<dbReference type="EMBL" id="DXAN01000002">
    <property type="protein sequence ID" value="HJA07711.1"/>
    <property type="molecule type" value="Genomic_DNA"/>
</dbReference>
<proteinExistence type="inferred from homology"/>
<feature type="transmembrane region" description="Helical" evidence="10">
    <location>
        <begin position="63"/>
        <end position="85"/>
    </location>
</feature>
<evidence type="ECO:0000256" key="7">
    <source>
        <dbReference type="ARBA" id="ARBA00022989"/>
    </source>
</evidence>
<keyword evidence="4" id="KW-1003">Cell membrane</keyword>